<reference evidence="4 5" key="1">
    <citation type="submission" date="2019-07" db="EMBL/GenBank/DDBJ databases">
        <title>Ln-dependent methylotrophs.</title>
        <authorList>
            <person name="Tani A."/>
        </authorList>
    </citation>
    <scope>NUCLEOTIDE SEQUENCE [LARGE SCALE GENOMIC DNA]</scope>
    <source>
        <strain evidence="4 5">SM89A</strain>
    </source>
</reference>
<comment type="caution">
    <text evidence="4">The sequence shown here is derived from an EMBL/GenBank/DDBJ whole genome shotgun (WGS) entry which is preliminary data.</text>
</comment>
<keyword evidence="2" id="KW-0732">Signal</keyword>
<name>A0A549T8S1_METSR</name>
<feature type="domain" description="FecR protein" evidence="3">
    <location>
        <begin position="62"/>
        <end position="151"/>
    </location>
</feature>
<feature type="signal peptide" evidence="2">
    <location>
        <begin position="1"/>
        <end position="26"/>
    </location>
</feature>
<evidence type="ECO:0000313" key="4">
    <source>
        <dbReference type="EMBL" id="TRL38268.1"/>
    </source>
</evidence>
<accession>A0A549T8S1</accession>
<feature type="chain" id="PRO_5022009248" evidence="2">
    <location>
        <begin position="27"/>
        <end position="479"/>
    </location>
</feature>
<proteinExistence type="predicted"/>
<evidence type="ECO:0000256" key="2">
    <source>
        <dbReference type="SAM" id="SignalP"/>
    </source>
</evidence>
<evidence type="ECO:0000256" key="1">
    <source>
        <dbReference type="SAM" id="MobiDB-lite"/>
    </source>
</evidence>
<organism evidence="4 5">
    <name type="scientific">Methylosinus sporium</name>
    <dbReference type="NCBI Taxonomy" id="428"/>
    <lineage>
        <taxon>Bacteria</taxon>
        <taxon>Pseudomonadati</taxon>
        <taxon>Pseudomonadota</taxon>
        <taxon>Alphaproteobacteria</taxon>
        <taxon>Hyphomicrobiales</taxon>
        <taxon>Methylocystaceae</taxon>
        <taxon>Methylosinus</taxon>
    </lineage>
</organism>
<dbReference type="InterPro" id="IPR006860">
    <property type="entry name" value="FecR"/>
</dbReference>
<dbReference type="Pfam" id="PF04773">
    <property type="entry name" value="FecR"/>
    <property type="match status" value="1"/>
</dbReference>
<evidence type="ECO:0000259" key="3">
    <source>
        <dbReference type="Pfam" id="PF04773"/>
    </source>
</evidence>
<gene>
    <name evidence="4" type="ORF">FM996_00755</name>
</gene>
<sequence>MGKAMRNLPSVAFLALIGLGAANVRAEVVGNVGAVNPAAQGTPPGGAAKGLTLGAGVVDRERIDTKTEGRAQIVFLDKSTLGIGANSSVTIDRFVYDSAAGGGKQSLSITKGALRFIGGEVSHGVGMEIKTPSATIGVRGGMVLVRVGGADCGAMAQAGGCDEIVLLNGVATIVTATGRRLRLTRPGYGVVIGSGGGDVSDPAPAGEGAIEGFDQQFASLPGQTGGASLGSLPSDAQAFARLGNIREPDRTPWAGLGAIGAHWGGAGIAQSRAQTNNQAIATQTQQTIAAVVAAQNAAAHHPTTGDGTPSSGIPIDPSNPASGVAGALFANGFCVWGCVAPTFVSTSVSGANATITMQATFPGHGYFLIALTVNAESINYTAGQASATINGVIGATVSYYPQSGAAAQTNMYNFAINENVNWSGSVSGNGVPTTFTVSGSDTLHFVNASSIILETAATSVNSFFSLPDGFTETFDFSYP</sequence>
<dbReference type="Proteomes" id="UP000316781">
    <property type="component" value="Unassembled WGS sequence"/>
</dbReference>
<feature type="region of interest" description="Disordered" evidence="1">
    <location>
        <begin position="298"/>
        <end position="317"/>
    </location>
</feature>
<evidence type="ECO:0000313" key="5">
    <source>
        <dbReference type="Proteomes" id="UP000316781"/>
    </source>
</evidence>
<dbReference type="EMBL" id="VJMF01000003">
    <property type="protein sequence ID" value="TRL38268.1"/>
    <property type="molecule type" value="Genomic_DNA"/>
</dbReference>
<protein>
    <submittedName>
        <fullName evidence="4">FecR domain-containing protein</fullName>
    </submittedName>
</protein>
<dbReference type="AlphaFoldDB" id="A0A549T8S1"/>